<feature type="domain" description="MOSC" evidence="1">
    <location>
        <begin position="33"/>
        <end position="167"/>
    </location>
</feature>
<sequence length="215" mass="24718">MKRLKANIISLNVGTTQELSGLGKTIKSAFNKEPVDGEVFLSEYNLEGDEQADKRNHGGKDKAVCVYPFDHYPFWEDELGKKLYPGSFGENLTVKGLVENVVHLGDVFKWGESLVQVSQPRMPCHKLGKRHEEETLQQRVIETGFTGFYLRVLKEGAVSETKPLQFVKRYSDVSIAYVNQVFYHERYDEEALNKIINVEELSESWREMLKKEVKL</sequence>
<evidence type="ECO:0000259" key="1">
    <source>
        <dbReference type="PROSITE" id="PS51340"/>
    </source>
</evidence>
<dbReference type="EMBL" id="JAHQCR010000063">
    <property type="protein sequence ID" value="MBU9722928.1"/>
    <property type="molecule type" value="Genomic_DNA"/>
</dbReference>
<organism evidence="2 3">
    <name type="scientific">Evansella alkalicola</name>
    <dbReference type="NCBI Taxonomy" id="745819"/>
    <lineage>
        <taxon>Bacteria</taxon>
        <taxon>Bacillati</taxon>
        <taxon>Bacillota</taxon>
        <taxon>Bacilli</taxon>
        <taxon>Bacillales</taxon>
        <taxon>Bacillaceae</taxon>
        <taxon>Evansella</taxon>
    </lineage>
</organism>
<name>A0ABS6JWQ5_9BACI</name>
<dbReference type="PANTHER" id="PTHR30212">
    <property type="entry name" value="PROTEIN YIIM"/>
    <property type="match status" value="1"/>
</dbReference>
<evidence type="ECO:0000313" key="3">
    <source>
        <dbReference type="Proteomes" id="UP000790580"/>
    </source>
</evidence>
<dbReference type="InterPro" id="IPR052353">
    <property type="entry name" value="Benzoxazolinone_Detox_Enz"/>
</dbReference>
<comment type="caution">
    <text evidence="2">The sequence shown here is derived from an EMBL/GenBank/DDBJ whole genome shotgun (WGS) entry which is preliminary data.</text>
</comment>
<proteinExistence type="predicted"/>
<dbReference type="InterPro" id="IPR005163">
    <property type="entry name" value="Tri_helical_YiiM-like"/>
</dbReference>
<dbReference type="Pfam" id="PF03473">
    <property type="entry name" value="MOSC"/>
    <property type="match status" value="1"/>
</dbReference>
<evidence type="ECO:0000313" key="2">
    <source>
        <dbReference type="EMBL" id="MBU9722928.1"/>
    </source>
</evidence>
<dbReference type="SUPFAM" id="SSF50800">
    <property type="entry name" value="PK beta-barrel domain-like"/>
    <property type="match status" value="1"/>
</dbReference>
<reference evidence="2 3" key="1">
    <citation type="submission" date="2021-06" db="EMBL/GenBank/DDBJ databases">
        <title>Bacillus sp. RD4P76, an endophyte from a halophyte.</title>
        <authorList>
            <person name="Sun J.-Q."/>
        </authorList>
    </citation>
    <scope>NUCLEOTIDE SEQUENCE [LARGE SCALE GENOMIC DNA]</scope>
    <source>
        <strain evidence="2 3">JCM 17098</strain>
    </source>
</reference>
<dbReference type="InterPro" id="IPR011037">
    <property type="entry name" value="Pyrv_Knase-like_insert_dom_sf"/>
</dbReference>
<keyword evidence="3" id="KW-1185">Reference proteome</keyword>
<dbReference type="Proteomes" id="UP000790580">
    <property type="component" value="Unassembled WGS sequence"/>
</dbReference>
<protein>
    <submittedName>
        <fullName evidence="2">MOSC domain-containing protein</fullName>
    </submittedName>
</protein>
<dbReference type="InterPro" id="IPR005302">
    <property type="entry name" value="MoCF_Sase_C"/>
</dbReference>
<accession>A0ABS6JWQ5</accession>
<dbReference type="Pfam" id="PF03475">
    <property type="entry name" value="YiiM_3-alpha"/>
    <property type="match status" value="1"/>
</dbReference>
<dbReference type="PROSITE" id="PS51340">
    <property type="entry name" value="MOSC"/>
    <property type="match status" value="1"/>
</dbReference>
<dbReference type="PANTHER" id="PTHR30212:SF2">
    <property type="entry name" value="PROTEIN YIIM"/>
    <property type="match status" value="1"/>
</dbReference>
<gene>
    <name evidence="2" type="ORF">KS407_16035</name>
</gene>
<dbReference type="Gene3D" id="2.40.33.20">
    <property type="entry name" value="PK beta-barrel domain-like"/>
    <property type="match status" value="1"/>
</dbReference>